<dbReference type="GO" id="GO:0005886">
    <property type="term" value="C:plasma membrane"/>
    <property type="evidence" value="ECO:0007669"/>
    <property type="project" value="TreeGrafter"/>
</dbReference>
<dbReference type="EMBL" id="OU503052">
    <property type="protein sequence ID" value="CAI9780099.1"/>
    <property type="molecule type" value="Genomic_DNA"/>
</dbReference>
<reference evidence="2" key="1">
    <citation type="submission" date="2023-05" db="EMBL/GenBank/DDBJ databases">
        <authorList>
            <person name="Huff M."/>
        </authorList>
    </citation>
    <scope>NUCLEOTIDE SEQUENCE</scope>
</reference>
<feature type="compositionally biased region" description="Low complexity" evidence="1">
    <location>
        <begin position="53"/>
        <end position="72"/>
    </location>
</feature>
<feature type="compositionally biased region" description="Low complexity" evidence="1">
    <location>
        <begin position="588"/>
        <end position="607"/>
    </location>
</feature>
<dbReference type="InterPro" id="IPR008004">
    <property type="entry name" value="OCTOPUS-like"/>
</dbReference>
<feature type="compositionally biased region" description="Basic and acidic residues" evidence="1">
    <location>
        <begin position="194"/>
        <end position="209"/>
    </location>
</feature>
<dbReference type="PANTHER" id="PTHR31659:SF9">
    <property type="entry name" value="PROTEIN: UPF0503-LIKE PROTEIN, PUTATIVE (DUF740)-RELATED"/>
    <property type="match status" value="1"/>
</dbReference>
<dbReference type="PANTHER" id="PTHR31659">
    <property type="entry name" value="PROTEIN: UPF0503-LIKE PROTEIN, PUTATIVE (DUF740)-RELATED"/>
    <property type="match status" value="1"/>
</dbReference>
<name>A0AAD2E7F0_9LAMI</name>
<sequence>MVMNSTAADPTAPPPPPPQPPRSSFSCDRHPDDIFNGFCPSCLCERLTVLDKSPNNTPSSSRRPSSASASATAALKSLFTSSSFKPTIRTNIFLPPPPQKPAKPNSFLPELRRTKSFSASKTDGLSLSNGAFEPQRKSCDVRARNSLWSLFTLDNEKKTASKPSPSSQNLQYCNNIKQYESFVANKPVFEKTESKEAFKHPENEDEAPHVADGPADEITPAQDSQLQNLGIGIEREANNADLIAEEAVNMNNLKPMKDHIVLDKQAKKSPGGGFWAASSVFSKKWHKWRRKLKMKKQNNGEKLATLPVEKRILRKYRDTQSEIADYGFGRRSCDTDPRCSLDAGRISFDDSRYSFDEPRASFDGHSIGRSFPRMPSVVSVLEDAPEVRVLWSDTQIPVKGQVMMTTNCVSEFEGVPGGSVQTPGYYLDPSTSRRKSLDRSSSIRRTAAAVVAEMDEIKAVSNSRVSPANADYCHGTKVLVGERDLRDSNSNSLRDDCSETFELCSAFMENGPAMGNRERKELKKSRRWSWRIWGFIHRRSGRNEDEDDDEERYNGVNRVDRLFSESWHELRREGNDDAGGESTKKVLRSNSSLSWRNSNRNGNSFGSVTKSGVEMNGHGKKRRDEFMQERNWSARYSPNHIANGLLRFYLTPLRSSRRGGPGKIKSYGSHSIARSVMRPY</sequence>
<evidence type="ECO:0000313" key="3">
    <source>
        <dbReference type="Proteomes" id="UP000834106"/>
    </source>
</evidence>
<dbReference type="AlphaFoldDB" id="A0AAD2E7F0"/>
<feature type="region of interest" description="Disordered" evidence="1">
    <location>
        <begin position="51"/>
        <end position="72"/>
    </location>
</feature>
<feature type="region of interest" description="Disordered" evidence="1">
    <location>
        <begin position="1"/>
        <end position="29"/>
    </location>
</feature>
<feature type="compositionally biased region" description="Pro residues" evidence="1">
    <location>
        <begin position="11"/>
        <end position="21"/>
    </location>
</feature>
<proteinExistence type="predicted"/>
<dbReference type="Pfam" id="PF05340">
    <property type="entry name" value="DUF740"/>
    <property type="match status" value="1"/>
</dbReference>
<dbReference type="Proteomes" id="UP000834106">
    <property type="component" value="Chromosome 17"/>
</dbReference>
<feature type="region of interest" description="Disordered" evidence="1">
    <location>
        <begin position="572"/>
        <end position="623"/>
    </location>
</feature>
<organism evidence="2 3">
    <name type="scientific">Fraxinus pennsylvanica</name>
    <dbReference type="NCBI Taxonomy" id="56036"/>
    <lineage>
        <taxon>Eukaryota</taxon>
        <taxon>Viridiplantae</taxon>
        <taxon>Streptophyta</taxon>
        <taxon>Embryophyta</taxon>
        <taxon>Tracheophyta</taxon>
        <taxon>Spermatophyta</taxon>
        <taxon>Magnoliopsida</taxon>
        <taxon>eudicotyledons</taxon>
        <taxon>Gunneridae</taxon>
        <taxon>Pentapetalae</taxon>
        <taxon>asterids</taxon>
        <taxon>lamiids</taxon>
        <taxon>Lamiales</taxon>
        <taxon>Oleaceae</taxon>
        <taxon>Oleeae</taxon>
        <taxon>Fraxinus</taxon>
    </lineage>
</organism>
<keyword evidence="3" id="KW-1185">Reference proteome</keyword>
<evidence type="ECO:0000313" key="2">
    <source>
        <dbReference type="EMBL" id="CAI9780099.1"/>
    </source>
</evidence>
<feature type="region of interest" description="Disordered" evidence="1">
    <location>
        <begin position="194"/>
        <end position="220"/>
    </location>
</feature>
<evidence type="ECO:0000256" key="1">
    <source>
        <dbReference type="SAM" id="MobiDB-lite"/>
    </source>
</evidence>
<gene>
    <name evidence="2" type="ORF">FPE_LOCUS27529</name>
</gene>
<accession>A0AAD2E7F0</accession>
<protein>
    <submittedName>
        <fullName evidence="2">Uncharacterized protein</fullName>
    </submittedName>
</protein>